<evidence type="ECO:0000313" key="2">
    <source>
        <dbReference type="EMBL" id="KZS13618.1"/>
    </source>
</evidence>
<keyword evidence="1" id="KW-1133">Transmembrane helix</keyword>
<gene>
    <name evidence="2" type="ORF">APZ42_021204</name>
</gene>
<sequence length="103" mass="11511">MKHHGFLTETKRGRDVHPMEVDVLEWNDLKHSSRFVTEQHYADAIINQTFTIQRETSTTTSTAAMNYSLIETVLISAALLAIIVGTVVGNVLVCIAVCLVRRL</sequence>
<keyword evidence="3" id="KW-1185">Reference proteome</keyword>
<comment type="caution">
    <text evidence="2">The sequence shown here is derived from an EMBL/GenBank/DDBJ whole genome shotgun (WGS) entry which is preliminary data.</text>
</comment>
<keyword evidence="1" id="KW-0472">Membrane</keyword>
<evidence type="ECO:0000313" key="3">
    <source>
        <dbReference type="Proteomes" id="UP000076858"/>
    </source>
</evidence>
<dbReference type="AlphaFoldDB" id="A0A164WVH2"/>
<reference evidence="2 3" key="1">
    <citation type="submission" date="2016-03" db="EMBL/GenBank/DDBJ databases">
        <title>EvidentialGene: Evidence-directed Construction of Genes on Genomes.</title>
        <authorList>
            <person name="Gilbert D.G."/>
            <person name="Choi J.-H."/>
            <person name="Mockaitis K."/>
            <person name="Colbourne J."/>
            <person name="Pfrender M."/>
        </authorList>
    </citation>
    <scope>NUCLEOTIDE SEQUENCE [LARGE SCALE GENOMIC DNA]</scope>
    <source>
        <strain evidence="2 3">Xinb3</strain>
        <tissue evidence="2">Complete organism</tissue>
    </source>
</reference>
<accession>A0A164WVH2</accession>
<dbReference type="STRING" id="35525.A0A164WVH2"/>
<dbReference type="OrthoDB" id="5951059at2759"/>
<evidence type="ECO:0000256" key="1">
    <source>
        <dbReference type="SAM" id="Phobius"/>
    </source>
</evidence>
<protein>
    <submittedName>
        <fullName evidence="2">Uncharacterized protein</fullName>
    </submittedName>
</protein>
<feature type="transmembrane region" description="Helical" evidence="1">
    <location>
        <begin position="73"/>
        <end position="100"/>
    </location>
</feature>
<dbReference type="Proteomes" id="UP000076858">
    <property type="component" value="Unassembled WGS sequence"/>
</dbReference>
<dbReference type="EMBL" id="LRGB01001037">
    <property type="protein sequence ID" value="KZS13618.1"/>
    <property type="molecule type" value="Genomic_DNA"/>
</dbReference>
<proteinExistence type="predicted"/>
<keyword evidence="1" id="KW-0812">Transmembrane</keyword>
<organism evidence="2 3">
    <name type="scientific">Daphnia magna</name>
    <dbReference type="NCBI Taxonomy" id="35525"/>
    <lineage>
        <taxon>Eukaryota</taxon>
        <taxon>Metazoa</taxon>
        <taxon>Ecdysozoa</taxon>
        <taxon>Arthropoda</taxon>
        <taxon>Crustacea</taxon>
        <taxon>Branchiopoda</taxon>
        <taxon>Diplostraca</taxon>
        <taxon>Cladocera</taxon>
        <taxon>Anomopoda</taxon>
        <taxon>Daphniidae</taxon>
        <taxon>Daphnia</taxon>
    </lineage>
</organism>
<name>A0A164WVH2_9CRUS</name>